<comment type="caution">
    <text evidence="1">The sequence shown here is derived from an EMBL/GenBank/DDBJ whole genome shotgun (WGS) entry which is preliminary data.</text>
</comment>
<dbReference type="AlphaFoldDB" id="X0RKJ5"/>
<reference evidence="1" key="1">
    <citation type="journal article" date="2014" name="Front. Microbiol.">
        <title>High frequency of phylogenetically diverse reductive dehalogenase-homologous genes in deep subseafloor sedimentary metagenomes.</title>
        <authorList>
            <person name="Kawai M."/>
            <person name="Futagami T."/>
            <person name="Toyoda A."/>
            <person name="Takaki Y."/>
            <person name="Nishi S."/>
            <person name="Hori S."/>
            <person name="Arai W."/>
            <person name="Tsubouchi T."/>
            <person name="Morono Y."/>
            <person name="Uchiyama I."/>
            <person name="Ito T."/>
            <person name="Fujiyama A."/>
            <person name="Inagaki F."/>
            <person name="Takami H."/>
        </authorList>
    </citation>
    <scope>NUCLEOTIDE SEQUENCE</scope>
    <source>
        <strain evidence="1">Expedition CK06-06</strain>
    </source>
</reference>
<protein>
    <submittedName>
        <fullName evidence="1">Uncharacterized protein</fullName>
    </submittedName>
</protein>
<dbReference type="EMBL" id="BARS01005172">
    <property type="protein sequence ID" value="GAF69313.1"/>
    <property type="molecule type" value="Genomic_DNA"/>
</dbReference>
<evidence type="ECO:0000313" key="1">
    <source>
        <dbReference type="EMBL" id="GAF69313.1"/>
    </source>
</evidence>
<feature type="non-terminal residue" evidence="1">
    <location>
        <position position="1"/>
    </location>
</feature>
<name>X0RKJ5_9ZZZZ</name>
<gene>
    <name evidence="1" type="ORF">S01H1_10123</name>
</gene>
<accession>X0RKJ5</accession>
<sequence length="442" mass="45325">LSCSTPAVTTINSIIYVHSEASYFMDLSAPEGNASWFDAGLYTLKIELNASDRYIPLSTTVSTLTTTYPIDVTVDGGTAIDIGTSAIGVNFTGTYTTGIDLDGAATGIDISAAGTANIAISGANATGINMTGTYSTAGISIVTDMAAYNDYCIYIAADCDDTSGTVVPLYVITDLDVANCNGRAAEFVLAPTAKMGGWGNAIKGYLNLSGALGSAGTLAGICAEVLLPSGAMDGTVGVLELEMTAPGTLYTYGLGDVRNLAFILMNATGSTINEYEGTGALININGLSDSDGYVWFDNTLRIGINGAAWYIPLSTTQASYTTEYPIVSTYSGGDSITATITNPTSEMHAFKSTIDCGGATGWTSGGVFAYRGQVNLAVTAGDITNAFAGWFGLEFSAALAATGGGLTSGVYIETRNIISGAHPNAALYIQEITETPGDSSGM</sequence>
<organism evidence="1">
    <name type="scientific">marine sediment metagenome</name>
    <dbReference type="NCBI Taxonomy" id="412755"/>
    <lineage>
        <taxon>unclassified sequences</taxon>
        <taxon>metagenomes</taxon>
        <taxon>ecological metagenomes</taxon>
    </lineage>
</organism>
<feature type="non-terminal residue" evidence="1">
    <location>
        <position position="442"/>
    </location>
</feature>
<proteinExistence type="predicted"/>